<evidence type="ECO:0000313" key="2">
    <source>
        <dbReference type="Proteomes" id="UP000031668"/>
    </source>
</evidence>
<sequence>MARSMKETFSAAREHGTIMRNRYKINHDNIVFGKPYREGDKVFVKRKKRSKLDTIFDGPIFVIKASHPVYTIEDLLGNNSQRIHFKRLFKGPAITMSLSRTFLSRGDLIA</sequence>
<evidence type="ECO:0000313" key="1">
    <source>
        <dbReference type="EMBL" id="KII68834.1"/>
    </source>
</evidence>
<proteinExistence type="predicted"/>
<name>A0A0C2ITS2_THEKT</name>
<gene>
    <name evidence="1" type="ORF">RF11_03039</name>
</gene>
<dbReference type="EMBL" id="JWZT01002700">
    <property type="protein sequence ID" value="KII68834.1"/>
    <property type="molecule type" value="Genomic_DNA"/>
</dbReference>
<organism evidence="1 2">
    <name type="scientific">Thelohanellus kitauei</name>
    <name type="common">Myxosporean</name>
    <dbReference type="NCBI Taxonomy" id="669202"/>
    <lineage>
        <taxon>Eukaryota</taxon>
        <taxon>Metazoa</taxon>
        <taxon>Cnidaria</taxon>
        <taxon>Myxozoa</taxon>
        <taxon>Myxosporea</taxon>
        <taxon>Bivalvulida</taxon>
        <taxon>Platysporina</taxon>
        <taxon>Myxobolidae</taxon>
        <taxon>Thelohanellus</taxon>
    </lineage>
</organism>
<reference evidence="1 2" key="1">
    <citation type="journal article" date="2014" name="Genome Biol. Evol.">
        <title>The genome of the myxosporean Thelohanellus kitauei shows adaptations to nutrient acquisition within its fish host.</title>
        <authorList>
            <person name="Yang Y."/>
            <person name="Xiong J."/>
            <person name="Zhou Z."/>
            <person name="Huo F."/>
            <person name="Miao W."/>
            <person name="Ran C."/>
            <person name="Liu Y."/>
            <person name="Zhang J."/>
            <person name="Feng J."/>
            <person name="Wang M."/>
            <person name="Wang M."/>
            <person name="Wang L."/>
            <person name="Yao B."/>
        </authorList>
    </citation>
    <scope>NUCLEOTIDE SEQUENCE [LARGE SCALE GENOMIC DNA]</scope>
    <source>
        <strain evidence="1">Wuqing</strain>
    </source>
</reference>
<keyword evidence="2" id="KW-1185">Reference proteome</keyword>
<dbReference type="AlphaFoldDB" id="A0A0C2ITS2"/>
<accession>A0A0C2ITS2</accession>
<dbReference type="Proteomes" id="UP000031668">
    <property type="component" value="Unassembled WGS sequence"/>
</dbReference>
<dbReference type="OrthoDB" id="5988470at2759"/>
<comment type="caution">
    <text evidence="1">The sequence shown here is derived from an EMBL/GenBank/DDBJ whole genome shotgun (WGS) entry which is preliminary data.</text>
</comment>
<protein>
    <submittedName>
        <fullName evidence="1">Uncharacterized protein</fullName>
    </submittedName>
</protein>